<dbReference type="Proteomes" id="UP001606305">
    <property type="component" value="Unassembled WGS sequence"/>
</dbReference>
<dbReference type="EMBL" id="JBIGIA010000027">
    <property type="protein sequence ID" value="MFG6459696.1"/>
    <property type="molecule type" value="Genomic_DNA"/>
</dbReference>
<comment type="caution">
    <text evidence="1">The sequence shown here is derived from an EMBL/GenBank/DDBJ whole genome shotgun (WGS) entry which is preliminary data.</text>
</comment>
<evidence type="ECO:0000313" key="1">
    <source>
        <dbReference type="EMBL" id="MFG6459696.1"/>
    </source>
</evidence>
<protein>
    <submittedName>
        <fullName evidence="1">Uncharacterized protein</fullName>
    </submittedName>
</protein>
<keyword evidence="2" id="KW-1185">Reference proteome</keyword>
<evidence type="ECO:0000313" key="2">
    <source>
        <dbReference type="Proteomes" id="UP001606305"/>
    </source>
</evidence>
<sequence>MTDETYENGNPTSTTLPSFQVTADLQGDVQSLAGKTIYVVVEDPHGFVKQASIVQPITQTRNTLYVETRTFGPRKGRYTGNFRVLVCYDAACTSQFGGSPIVVPYDIEVLQGLVLNGNAPISFSARAGETQTVSFPLTMPEGLLLYPVALPPPLGGQPQLEVRQMSSPSIAWSVVAGATPSGAIAGSISAGLAGDILSAYAEVQTPKGKRLRLSAQVQVAYTLLP</sequence>
<organism evidence="1 2">
    <name type="scientific">Pelomonas nitida</name>
    <dbReference type="NCBI Taxonomy" id="3299027"/>
    <lineage>
        <taxon>Bacteria</taxon>
        <taxon>Pseudomonadati</taxon>
        <taxon>Pseudomonadota</taxon>
        <taxon>Betaproteobacteria</taxon>
        <taxon>Burkholderiales</taxon>
        <taxon>Sphaerotilaceae</taxon>
        <taxon>Roseateles</taxon>
    </lineage>
</organism>
<gene>
    <name evidence="1" type="ORF">ACG00X_22915</name>
</gene>
<dbReference type="RefSeq" id="WP_394491965.1">
    <property type="nucleotide sequence ID" value="NZ_JBIGIA010000027.1"/>
</dbReference>
<name>A0ABW7GCK7_9BURK</name>
<reference evidence="1 2" key="1">
    <citation type="submission" date="2024-09" db="EMBL/GenBank/DDBJ databases">
        <title>Novel species of the genus Pelomonas and Roseateles isolated from streams.</title>
        <authorList>
            <person name="Lu H."/>
        </authorList>
    </citation>
    <scope>NUCLEOTIDE SEQUENCE [LARGE SCALE GENOMIC DNA]</scope>
    <source>
        <strain evidence="1 2">BYS96W</strain>
    </source>
</reference>
<accession>A0ABW7GCK7</accession>
<proteinExistence type="predicted"/>